<dbReference type="PIRSF" id="PIRSF006293">
    <property type="entry name" value="ExsB"/>
    <property type="match status" value="1"/>
</dbReference>
<comment type="function">
    <text evidence="11">Catalyzes the ATP-dependent conversion of 7-carboxy-7-deazaguanine (CDG) to 7-cyano-7-deazaguanine (preQ(0)).</text>
</comment>
<dbReference type="GO" id="GO:0016874">
    <property type="term" value="F:ligase activity"/>
    <property type="evidence" value="ECO:0007669"/>
    <property type="project" value="UniProtKB-KW"/>
</dbReference>
<dbReference type="CDD" id="cd01995">
    <property type="entry name" value="QueC-like"/>
    <property type="match status" value="1"/>
</dbReference>
<evidence type="ECO:0000256" key="6">
    <source>
        <dbReference type="ARBA" id="ARBA00022833"/>
    </source>
</evidence>
<evidence type="ECO:0000256" key="7">
    <source>
        <dbReference type="ARBA" id="ARBA00022840"/>
    </source>
</evidence>
<dbReference type="HAMAP" id="MF_01633">
    <property type="entry name" value="QueC"/>
    <property type="match status" value="1"/>
</dbReference>
<reference evidence="12 13" key="1">
    <citation type="submission" date="2022-03" db="EMBL/GenBank/DDBJ databases">
        <title>Novel taxa within the pig intestine.</title>
        <authorList>
            <person name="Wylensek D."/>
            <person name="Bishof K."/>
            <person name="Afrizal A."/>
            <person name="Clavel T."/>
        </authorList>
    </citation>
    <scope>NUCLEOTIDE SEQUENCE [LARGE SCALE GENOMIC DNA]</scope>
    <source>
        <strain evidence="12 13">CLA-KB-P66</strain>
    </source>
</reference>
<keyword evidence="2 11" id="KW-0436">Ligase</keyword>
<comment type="caution">
    <text evidence="12">The sequence shown here is derived from an EMBL/GenBank/DDBJ whole genome shotgun (WGS) entry which is preliminary data.</text>
</comment>
<dbReference type="RefSeq" id="WP_370396262.1">
    <property type="nucleotide sequence ID" value="NZ_JALBUT010000001.1"/>
</dbReference>
<dbReference type="Pfam" id="PF06508">
    <property type="entry name" value="QueC"/>
    <property type="match status" value="1"/>
</dbReference>
<evidence type="ECO:0000256" key="3">
    <source>
        <dbReference type="ARBA" id="ARBA00022723"/>
    </source>
</evidence>
<dbReference type="SUPFAM" id="SSF52402">
    <property type="entry name" value="Adenine nucleotide alpha hydrolases-like"/>
    <property type="match status" value="1"/>
</dbReference>
<gene>
    <name evidence="11 12" type="primary">queC</name>
    <name evidence="12" type="ORF">MOX91_01265</name>
</gene>
<keyword evidence="4 11" id="KW-0547">Nucleotide-binding</keyword>
<evidence type="ECO:0000256" key="1">
    <source>
        <dbReference type="ARBA" id="ARBA00005061"/>
    </source>
</evidence>
<evidence type="ECO:0000256" key="10">
    <source>
        <dbReference type="ARBA" id="ARBA00047890"/>
    </source>
</evidence>
<comment type="cofactor">
    <cofactor evidence="11">
        <name>Zn(2+)</name>
        <dbReference type="ChEBI" id="CHEBI:29105"/>
    </cofactor>
    <text evidence="11">Binds 1 zinc ion per subunit.</text>
</comment>
<keyword evidence="3 11" id="KW-0479">Metal-binding</keyword>
<evidence type="ECO:0000256" key="5">
    <source>
        <dbReference type="ARBA" id="ARBA00022785"/>
    </source>
</evidence>
<comment type="pathway">
    <text evidence="1 11">Purine metabolism; 7-cyano-7-deazaguanine biosynthesis.</text>
</comment>
<proteinExistence type="inferred from homology"/>
<protein>
    <recommendedName>
        <fullName evidence="9 11">7-cyano-7-deazaguanine synthase</fullName>
        <ecNumber evidence="9 11">6.3.4.20</ecNumber>
    </recommendedName>
    <alternativeName>
        <fullName evidence="11">7-cyano-7-carbaguanine synthase</fullName>
    </alternativeName>
    <alternativeName>
        <fullName evidence="11">PreQ(0) synthase</fullName>
    </alternativeName>
    <alternativeName>
        <fullName evidence="11">Queuosine biosynthesis protein QueC</fullName>
    </alternativeName>
</protein>
<dbReference type="PANTHER" id="PTHR42914:SF1">
    <property type="entry name" value="7-CYANO-7-DEAZAGUANINE SYNTHASE"/>
    <property type="match status" value="1"/>
</dbReference>
<evidence type="ECO:0000256" key="9">
    <source>
        <dbReference type="ARBA" id="ARBA00039149"/>
    </source>
</evidence>
<keyword evidence="13" id="KW-1185">Reference proteome</keyword>
<dbReference type="EMBL" id="JALBUT010000001">
    <property type="protein sequence ID" value="MDX8414816.1"/>
    <property type="molecule type" value="Genomic_DNA"/>
</dbReference>
<dbReference type="NCBIfam" id="TIGR00364">
    <property type="entry name" value="7-cyano-7-deazaguanine synthase QueC"/>
    <property type="match status" value="1"/>
</dbReference>
<evidence type="ECO:0000256" key="11">
    <source>
        <dbReference type="HAMAP-Rule" id="MF_01633"/>
    </source>
</evidence>
<comment type="catalytic activity">
    <reaction evidence="10 11">
        <text>7-carboxy-7-carbaguanine + NH4(+) + 2 ATP = 7-cyano-7-carbaguanine + 2 AMP + 2 diphosphate + 2 H(+)</text>
        <dbReference type="Rhea" id="RHEA:27982"/>
        <dbReference type="ChEBI" id="CHEBI:15378"/>
        <dbReference type="ChEBI" id="CHEBI:28938"/>
        <dbReference type="ChEBI" id="CHEBI:30616"/>
        <dbReference type="ChEBI" id="CHEBI:33019"/>
        <dbReference type="ChEBI" id="CHEBI:45075"/>
        <dbReference type="ChEBI" id="CHEBI:61036"/>
        <dbReference type="ChEBI" id="CHEBI:456215"/>
        <dbReference type="EC" id="6.3.4.20"/>
    </reaction>
</comment>
<sequence>MKSVIIYSGGLDSTVLLYKLARENSLVEAISINYGQRHSKELEFAKKNCQKLGVNFKLVDLSNLNPIFGDSALTNKSVNVPNGEYANGNIALTVVPNRNMIMLSIAAARAMALGCDSIAYAAHSGDHALYPDCTTEFADAMAEAIRRADTRKIELLRPFINIDKSQIVKLGMELGVDFSDTWSCYKGGSLHCGKCSTCLERRQAFSDAGVKDPTIYEK</sequence>
<keyword evidence="5 11" id="KW-0671">Queuosine biosynthesis</keyword>
<feature type="binding site" evidence="11">
    <location>
        <position position="195"/>
    </location>
    <ligand>
        <name>Zn(2+)</name>
        <dbReference type="ChEBI" id="CHEBI:29105"/>
    </ligand>
</feature>
<feature type="binding site" evidence="11">
    <location>
        <begin position="7"/>
        <end position="17"/>
    </location>
    <ligand>
        <name>ATP</name>
        <dbReference type="ChEBI" id="CHEBI:30616"/>
    </ligand>
</feature>
<feature type="binding site" evidence="11">
    <location>
        <position position="184"/>
    </location>
    <ligand>
        <name>Zn(2+)</name>
        <dbReference type="ChEBI" id="CHEBI:29105"/>
    </ligand>
</feature>
<keyword evidence="7 11" id="KW-0067">ATP-binding</keyword>
<evidence type="ECO:0000256" key="4">
    <source>
        <dbReference type="ARBA" id="ARBA00022741"/>
    </source>
</evidence>
<dbReference type="Gene3D" id="3.40.50.620">
    <property type="entry name" value="HUPs"/>
    <property type="match status" value="1"/>
</dbReference>
<dbReference type="InterPro" id="IPR014729">
    <property type="entry name" value="Rossmann-like_a/b/a_fold"/>
</dbReference>
<comment type="similarity">
    <text evidence="8 11">Belongs to the QueC family.</text>
</comment>
<evidence type="ECO:0000313" key="12">
    <source>
        <dbReference type="EMBL" id="MDX8414816.1"/>
    </source>
</evidence>
<dbReference type="EC" id="6.3.4.20" evidence="9 11"/>
<evidence type="ECO:0000313" key="13">
    <source>
        <dbReference type="Proteomes" id="UP001275932"/>
    </source>
</evidence>
<name>A0ABU4WE32_9BACT</name>
<keyword evidence="6 11" id="KW-0862">Zinc</keyword>
<dbReference type="InterPro" id="IPR018317">
    <property type="entry name" value="QueC"/>
</dbReference>
<evidence type="ECO:0000256" key="8">
    <source>
        <dbReference type="ARBA" id="ARBA00037993"/>
    </source>
</evidence>
<feature type="binding site" evidence="11">
    <location>
        <position position="192"/>
    </location>
    <ligand>
        <name>Zn(2+)</name>
        <dbReference type="ChEBI" id="CHEBI:29105"/>
    </ligand>
</feature>
<evidence type="ECO:0000256" key="2">
    <source>
        <dbReference type="ARBA" id="ARBA00022598"/>
    </source>
</evidence>
<dbReference type="PANTHER" id="PTHR42914">
    <property type="entry name" value="7-CYANO-7-DEAZAGUANINE SYNTHASE"/>
    <property type="match status" value="1"/>
</dbReference>
<feature type="binding site" evidence="11">
    <location>
        <position position="198"/>
    </location>
    <ligand>
        <name>Zn(2+)</name>
        <dbReference type="ChEBI" id="CHEBI:29105"/>
    </ligand>
</feature>
<organism evidence="12 13">
    <name type="scientific">Intestinicryptomonas porci</name>
    <dbReference type="NCBI Taxonomy" id="2926320"/>
    <lineage>
        <taxon>Bacteria</taxon>
        <taxon>Pseudomonadati</taxon>
        <taxon>Verrucomicrobiota</taxon>
        <taxon>Opitutia</taxon>
        <taxon>Opitutales</taxon>
        <taxon>Intestinicryptomonaceae</taxon>
        <taxon>Intestinicryptomonas</taxon>
    </lineage>
</organism>
<dbReference type="Proteomes" id="UP001275932">
    <property type="component" value="Unassembled WGS sequence"/>
</dbReference>
<accession>A0ABU4WE32</accession>